<evidence type="ECO:0000313" key="5">
    <source>
        <dbReference type="EMBL" id="AIA33874.1"/>
    </source>
</evidence>
<dbReference type="InterPro" id="IPR015854">
    <property type="entry name" value="ABC_transpr_LolD-like"/>
</dbReference>
<dbReference type="SMART" id="SM00382">
    <property type="entry name" value="AAA"/>
    <property type="match status" value="1"/>
</dbReference>
<dbReference type="PROSITE" id="PS00211">
    <property type="entry name" value="ABC_TRANSPORTER_1"/>
    <property type="match status" value="1"/>
</dbReference>
<dbReference type="InterPro" id="IPR003593">
    <property type="entry name" value="AAA+_ATPase"/>
</dbReference>
<gene>
    <name evidence="5" type="ORF">K668_01440</name>
</gene>
<feature type="domain" description="ABC transporter" evidence="4">
    <location>
        <begin position="5"/>
        <end position="310"/>
    </location>
</feature>
<dbReference type="GO" id="GO:0005524">
    <property type="term" value="F:ATP binding"/>
    <property type="evidence" value="ECO:0007669"/>
    <property type="project" value="UniProtKB-KW"/>
</dbReference>
<evidence type="ECO:0000259" key="4">
    <source>
        <dbReference type="PROSITE" id="PS50893"/>
    </source>
</evidence>
<dbReference type="PATRIC" id="fig|1316930.3.peg.298"/>
<organism evidence="5 6">
    <name type="scientific">Mycoplasmopsis bovis CQ-W70</name>
    <dbReference type="NCBI Taxonomy" id="1316930"/>
    <lineage>
        <taxon>Bacteria</taxon>
        <taxon>Bacillati</taxon>
        <taxon>Mycoplasmatota</taxon>
        <taxon>Mycoplasmoidales</taxon>
        <taxon>Metamycoplasmataceae</taxon>
        <taxon>Mycoplasmopsis</taxon>
    </lineage>
</organism>
<evidence type="ECO:0000256" key="1">
    <source>
        <dbReference type="ARBA" id="ARBA00022741"/>
    </source>
</evidence>
<dbReference type="KEGG" id="mbq:K668_01440"/>
<dbReference type="Gene3D" id="3.40.50.300">
    <property type="entry name" value="P-loop containing nucleotide triphosphate hydrolases"/>
    <property type="match status" value="1"/>
</dbReference>
<evidence type="ECO:0000256" key="2">
    <source>
        <dbReference type="ARBA" id="ARBA00022840"/>
    </source>
</evidence>
<dbReference type="GO" id="GO:0005886">
    <property type="term" value="C:plasma membrane"/>
    <property type="evidence" value="ECO:0007669"/>
    <property type="project" value="TreeGrafter"/>
</dbReference>
<keyword evidence="2" id="KW-0067">ATP-binding</keyword>
<dbReference type="InterPro" id="IPR003439">
    <property type="entry name" value="ABC_transporter-like_ATP-bd"/>
</dbReference>
<reference evidence="5 6" key="1">
    <citation type="submission" date="2013-04" db="EMBL/GenBank/DDBJ databases">
        <authorList>
            <person name="Lin L."/>
            <person name="Zeng Z."/>
            <person name="Xie J."/>
            <person name="Luo L."/>
            <person name="Yang Z."/>
            <person name="Liang W."/>
            <person name="Lin H."/>
            <person name="Dong C."/>
            <person name="Sun Y."/>
        </authorList>
    </citation>
    <scope>NUCLEOTIDE SEQUENCE [LARGE SCALE GENOMIC DNA]</scope>
    <source>
        <strain evidence="5 6">CQ-W70</strain>
    </source>
</reference>
<feature type="region of interest" description="Disordered" evidence="3">
    <location>
        <begin position="94"/>
        <end position="122"/>
    </location>
</feature>
<dbReference type="GO" id="GO:0016887">
    <property type="term" value="F:ATP hydrolysis activity"/>
    <property type="evidence" value="ECO:0007669"/>
    <property type="project" value="InterPro"/>
</dbReference>
<dbReference type="GeneID" id="31507895"/>
<feature type="compositionally biased region" description="Basic and acidic residues" evidence="3">
    <location>
        <begin position="107"/>
        <end position="117"/>
    </location>
</feature>
<accession>A0A059XZ28</accession>
<dbReference type="HOGENOM" id="CLU_000604_1_22_14"/>
<evidence type="ECO:0000313" key="6">
    <source>
        <dbReference type="Proteomes" id="UP000027182"/>
    </source>
</evidence>
<proteinExistence type="predicted"/>
<dbReference type="PROSITE" id="PS50893">
    <property type="entry name" value="ABC_TRANSPORTER_2"/>
    <property type="match status" value="1"/>
</dbReference>
<dbReference type="Pfam" id="PF00005">
    <property type="entry name" value="ABC_tran"/>
    <property type="match status" value="2"/>
</dbReference>
<name>A0A059XZ28_MYCBV</name>
<dbReference type="GO" id="GO:0022857">
    <property type="term" value="F:transmembrane transporter activity"/>
    <property type="evidence" value="ECO:0007669"/>
    <property type="project" value="TreeGrafter"/>
</dbReference>
<dbReference type="PANTHER" id="PTHR24220">
    <property type="entry name" value="IMPORT ATP-BINDING PROTEIN"/>
    <property type="match status" value="1"/>
</dbReference>
<dbReference type="Proteomes" id="UP000027182">
    <property type="component" value="Chromosome"/>
</dbReference>
<sequence>MSKVIELKGIYAKYNKKSDFILENLNLDVNEGEFIAIIGPSGVGKSTLFKVLVNAINVSKGEIKIFGQNIYKTSVKDNKLTDNKLTKTHKKLDNKSSYDSNLAPDNHFSESVDDENKNPNSKTKKCIFNSKKLFLKRQKKKIMSRIGFLTQKPNLINTENVYNNIIRSISQYENWFYKLFSIITKKQKINIFSKLDELGILDKAFYKVSDLSGGQQQRVEIAKLLVKNVDLILADEPTSNLDRQNSLEVLAILREISKQGKTIIVNIHDLGLVKKNFDRVIAIKNKTIVFDKLTKDVEQCELNQIIETKT</sequence>
<protein>
    <submittedName>
        <fullName evidence="5">Phosphonate ABC transporter substrate-binding protein</fullName>
    </submittedName>
</protein>
<dbReference type="SUPFAM" id="SSF52540">
    <property type="entry name" value="P-loop containing nucleoside triphosphate hydrolases"/>
    <property type="match status" value="1"/>
</dbReference>
<dbReference type="InterPro" id="IPR027417">
    <property type="entry name" value="P-loop_NTPase"/>
</dbReference>
<dbReference type="RefSeq" id="WP_013456298.1">
    <property type="nucleotide sequence ID" value="NZ_CP005933.1"/>
</dbReference>
<dbReference type="EMBL" id="CP005933">
    <property type="protein sequence ID" value="AIA33874.1"/>
    <property type="molecule type" value="Genomic_DNA"/>
</dbReference>
<evidence type="ECO:0000256" key="3">
    <source>
        <dbReference type="SAM" id="MobiDB-lite"/>
    </source>
</evidence>
<keyword evidence="1" id="KW-0547">Nucleotide-binding</keyword>
<dbReference type="AlphaFoldDB" id="A0A059XZ28"/>
<dbReference type="InterPro" id="IPR017871">
    <property type="entry name" value="ABC_transporter-like_CS"/>
</dbReference>